<dbReference type="InterPro" id="IPR006059">
    <property type="entry name" value="SBP"/>
</dbReference>
<sequence>MKRKYWGTSALLALTVATAACGNNSGSGSPSGAAEAATAKPAAESTASADKPVTLKFYSYNLAIASQVPGTQKLIDEFEAAHPNIKIDAVPVASTDINAKVQADIVAGSAPDIAQLTFDGLDFAVHNFNAKPLEDIVPADEFKSNFEGFSPNGLKLGQLDGKTYGLPFTFSTPVLFYNAKLFEDAGLDPNQPPATWADVKKDALAIAQKTGASGVHIGGAVGGDWIIQALIGSNGGQALSDDRKTIKFGEPEAIGAVQMWQDMIASGANDKMNDSEVIEAFSQGKVGMLLYTSALQSSLLAAAKAGNWELKAAKMPSFDGKPTTPVNSGSALFILSDDKAKQQAAWEFLKFATSERGYTIITSEIGYLPLRPAIVDDPQYLKDWVTANPLVKPNLEQLDSLKPWVSYPGSNWKQIETILNDAVSKAIMSNGDVTSIMQDAQKRAQSLMP</sequence>
<dbReference type="PROSITE" id="PS01037">
    <property type="entry name" value="SBP_BACTERIAL_1"/>
    <property type="match status" value="1"/>
</dbReference>
<organism evidence="5 6">
    <name type="scientific">Paenibacillus protaetiae</name>
    <dbReference type="NCBI Taxonomy" id="2509456"/>
    <lineage>
        <taxon>Bacteria</taxon>
        <taxon>Bacillati</taxon>
        <taxon>Bacillota</taxon>
        <taxon>Bacilli</taxon>
        <taxon>Bacillales</taxon>
        <taxon>Paenibacillaceae</taxon>
        <taxon>Paenibacillus</taxon>
    </lineage>
</organism>
<dbReference type="Pfam" id="PF13416">
    <property type="entry name" value="SBP_bac_8"/>
    <property type="match status" value="1"/>
</dbReference>
<evidence type="ECO:0000313" key="6">
    <source>
        <dbReference type="Proteomes" id="UP000293568"/>
    </source>
</evidence>
<dbReference type="InterPro" id="IPR006061">
    <property type="entry name" value="SBP_1_CS"/>
</dbReference>
<dbReference type="SUPFAM" id="SSF53850">
    <property type="entry name" value="Periplasmic binding protein-like II"/>
    <property type="match status" value="1"/>
</dbReference>
<dbReference type="OrthoDB" id="9795467at2"/>
<dbReference type="Gene3D" id="3.40.190.10">
    <property type="entry name" value="Periplasmic binding protein-like II"/>
    <property type="match status" value="1"/>
</dbReference>
<feature type="signal peptide" evidence="4">
    <location>
        <begin position="1"/>
        <end position="19"/>
    </location>
</feature>
<keyword evidence="3 4" id="KW-0732">Signal</keyword>
<evidence type="ECO:0000256" key="3">
    <source>
        <dbReference type="ARBA" id="ARBA00022729"/>
    </source>
</evidence>
<dbReference type="GO" id="GO:0055085">
    <property type="term" value="P:transmembrane transport"/>
    <property type="evidence" value="ECO:0007669"/>
    <property type="project" value="InterPro"/>
</dbReference>
<evidence type="ECO:0000256" key="2">
    <source>
        <dbReference type="ARBA" id="ARBA00022448"/>
    </source>
</evidence>
<accession>A0A4P6F2C3</accession>
<evidence type="ECO:0000256" key="1">
    <source>
        <dbReference type="ARBA" id="ARBA00008520"/>
    </source>
</evidence>
<dbReference type="EMBL" id="CP035492">
    <property type="protein sequence ID" value="QAY67227.1"/>
    <property type="molecule type" value="Genomic_DNA"/>
</dbReference>
<dbReference type="PANTHER" id="PTHR43649:SF12">
    <property type="entry name" value="DIACETYLCHITOBIOSE BINDING PROTEIN DASA"/>
    <property type="match status" value="1"/>
</dbReference>
<reference evidence="5 6" key="1">
    <citation type="submission" date="2019-01" db="EMBL/GenBank/DDBJ databases">
        <title>Genome sequencing of strain FW100M-2.</title>
        <authorList>
            <person name="Heo J."/>
            <person name="Kim S.-J."/>
            <person name="Kim J.-S."/>
            <person name="Hong S.-B."/>
            <person name="Kwon S.-W."/>
        </authorList>
    </citation>
    <scope>NUCLEOTIDE SEQUENCE [LARGE SCALE GENOMIC DNA]</scope>
    <source>
        <strain evidence="5 6">FW100M-2</strain>
    </source>
</reference>
<keyword evidence="6" id="KW-1185">Reference proteome</keyword>
<protein>
    <submittedName>
        <fullName evidence="5">ABC transporter substrate-binding protein</fullName>
    </submittedName>
</protein>
<dbReference type="PANTHER" id="PTHR43649">
    <property type="entry name" value="ARABINOSE-BINDING PROTEIN-RELATED"/>
    <property type="match status" value="1"/>
</dbReference>
<evidence type="ECO:0000313" key="5">
    <source>
        <dbReference type="EMBL" id="QAY67227.1"/>
    </source>
</evidence>
<dbReference type="KEGG" id="pprt:ET464_13270"/>
<name>A0A4P6F2C3_9BACL</name>
<evidence type="ECO:0000256" key="4">
    <source>
        <dbReference type="SAM" id="SignalP"/>
    </source>
</evidence>
<keyword evidence="2" id="KW-0813">Transport</keyword>
<comment type="similarity">
    <text evidence="1">Belongs to the bacterial solute-binding protein 1 family.</text>
</comment>
<proteinExistence type="inferred from homology"/>
<dbReference type="PROSITE" id="PS51257">
    <property type="entry name" value="PROKAR_LIPOPROTEIN"/>
    <property type="match status" value="1"/>
</dbReference>
<dbReference type="AlphaFoldDB" id="A0A4P6F2C3"/>
<feature type="chain" id="PRO_5038568467" evidence="4">
    <location>
        <begin position="20"/>
        <end position="449"/>
    </location>
</feature>
<gene>
    <name evidence="5" type="ORF">ET464_13270</name>
</gene>
<dbReference type="CDD" id="cd14748">
    <property type="entry name" value="PBP2_UgpB"/>
    <property type="match status" value="1"/>
</dbReference>
<dbReference type="Proteomes" id="UP000293568">
    <property type="component" value="Chromosome"/>
</dbReference>
<dbReference type="InterPro" id="IPR050490">
    <property type="entry name" value="Bact_solute-bd_prot1"/>
</dbReference>
<dbReference type="RefSeq" id="WP_129441627.1">
    <property type="nucleotide sequence ID" value="NZ_CP035492.1"/>
</dbReference>